<keyword evidence="4" id="KW-0378">Hydrolase</keyword>
<evidence type="ECO:0000256" key="5">
    <source>
        <dbReference type="ARBA" id="ARBA00022842"/>
    </source>
</evidence>
<evidence type="ECO:0000256" key="4">
    <source>
        <dbReference type="ARBA" id="ARBA00022801"/>
    </source>
</evidence>
<keyword evidence="5" id="KW-0460">Magnesium</keyword>
<evidence type="ECO:0000256" key="1">
    <source>
        <dbReference type="ARBA" id="ARBA00001946"/>
    </source>
</evidence>
<reference evidence="6 7" key="1">
    <citation type="submission" date="2020-08" db="EMBL/GenBank/DDBJ databases">
        <title>Sphingobacterium sp. DN00404 isolated from aquaculture water.</title>
        <authorList>
            <person name="Zhang M."/>
        </authorList>
    </citation>
    <scope>NUCLEOTIDE SEQUENCE [LARGE SCALE GENOMIC DNA]</scope>
    <source>
        <strain evidence="6 7">KCTC 42746</strain>
    </source>
</reference>
<sequence length="268" mass="30480">MDTISVIVETPAGSCQKYTYDSVNGQMKLKKILPLGMTFPFDFGFLPGTKGGDDDPLDVIVISEFSTFPGCSVECRIIGAFIVHQSESNNGNKMIRNDRFIAVPVASVLYEKVDTLKDLPKKAGTQLEAFFKNYIEQEGKQLKIEKRISAEQACKLIHRCEDKLDKILLFEIFLPLKNNRAKAFPKHYFDDLRNLLVKKFGGVTVYRRSPVTGVWDNPETGHEQDELIIYEVMSSTGDEVFWRQLKVDLANQFSQDELLIRSSRIDIL</sequence>
<comment type="cofactor">
    <cofactor evidence="1">
        <name>Mg(2+)</name>
        <dbReference type="ChEBI" id="CHEBI:18420"/>
    </cofactor>
</comment>
<accession>A0ABR7XQB1</accession>
<proteinExistence type="predicted"/>
<dbReference type="InterPro" id="IPR036649">
    <property type="entry name" value="Pyrophosphatase_sf"/>
</dbReference>
<dbReference type="PANTHER" id="PTHR10286">
    <property type="entry name" value="INORGANIC PYROPHOSPHATASE"/>
    <property type="match status" value="1"/>
</dbReference>
<dbReference type="Pfam" id="PF00719">
    <property type="entry name" value="Pyrophosphatase"/>
    <property type="match status" value="1"/>
</dbReference>
<dbReference type="PROSITE" id="PS00387">
    <property type="entry name" value="PPASE"/>
    <property type="match status" value="1"/>
</dbReference>
<protein>
    <recommendedName>
        <fullName evidence="2">inorganic diphosphatase</fullName>
        <ecNumber evidence="2">3.6.1.1</ecNumber>
    </recommendedName>
</protein>
<organism evidence="6 7">
    <name type="scientific">Sphingobacterium chuzhouense</name>
    <dbReference type="NCBI Taxonomy" id="1742264"/>
    <lineage>
        <taxon>Bacteria</taxon>
        <taxon>Pseudomonadati</taxon>
        <taxon>Bacteroidota</taxon>
        <taxon>Sphingobacteriia</taxon>
        <taxon>Sphingobacteriales</taxon>
        <taxon>Sphingobacteriaceae</taxon>
        <taxon>Sphingobacterium</taxon>
    </lineage>
</organism>
<name>A0ABR7XQB1_9SPHI</name>
<dbReference type="InterPro" id="IPR008162">
    <property type="entry name" value="Pyrophosphatase"/>
</dbReference>
<dbReference type="SUPFAM" id="SSF50324">
    <property type="entry name" value="Inorganic pyrophosphatase"/>
    <property type="match status" value="1"/>
</dbReference>
<comment type="caution">
    <text evidence="6">The sequence shown here is derived from an EMBL/GenBank/DDBJ whole genome shotgun (WGS) entry which is preliminary data.</text>
</comment>
<evidence type="ECO:0000313" key="7">
    <source>
        <dbReference type="Proteomes" id="UP000651112"/>
    </source>
</evidence>
<dbReference type="Gene3D" id="3.90.80.10">
    <property type="entry name" value="Inorganic pyrophosphatase"/>
    <property type="match status" value="1"/>
</dbReference>
<gene>
    <name evidence="6" type="ORF">H8B21_07255</name>
</gene>
<keyword evidence="7" id="KW-1185">Reference proteome</keyword>
<evidence type="ECO:0000256" key="3">
    <source>
        <dbReference type="ARBA" id="ARBA00022723"/>
    </source>
</evidence>
<evidence type="ECO:0000256" key="2">
    <source>
        <dbReference type="ARBA" id="ARBA00012146"/>
    </source>
</evidence>
<dbReference type="EMBL" id="JACNYL010000002">
    <property type="protein sequence ID" value="MBD1421366.1"/>
    <property type="molecule type" value="Genomic_DNA"/>
</dbReference>
<keyword evidence="3" id="KW-0479">Metal-binding</keyword>
<evidence type="ECO:0000313" key="6">
    <source>
        <dbReference type="EMBL" id="MBD1421366.1"/>
    </source>
</evidence>
<dbReference type="EC" id="3.6.1.1" evidence="2"/>
<dbReference type="Proteomes" id="UP000651112">
    <property type="component" value="Unassembled WGS sequence"/>
</dbReference>